<keyword evidence="2" id="KW-0813">Transport</keyword>
<evidence type="ECO:0000256" key="2">
    <source>
        <dbReference type="ARBA" id="ARBA00022448"/>
    </source>
</evidence>
<gene>
    <name evidence="4" type="ORF">PCL1606_57590</name>
</gene>
<evidence type="ECO:0000313" key="5">
    <source>
        <dbReference type="Proteomes" id="UP000032748"/>
    </source>
</evidence>
<dbReference type="PANTHER" id="PTHR34596">
    <property type="entry name" value="CHITOPORIN"/>
    <property type="match status" value="1"/>
</dbReference>
<dbReference type="GO" id="GO:0015288">
    <property type="term" value="F:porin activity"/>
    <property type="evidence" value="ECO:0007669"/>
    <property type="project" value="TreeGrafter"/>
</dbReference>
<dbReference type="Gene3D" id="2.40.160.10">
    <property type="entry name" value="Porin"/>
    <property type="match status" value="1"/>
</dbReference>
<dbReference type="Pfam" id="PF03573">
    <property type="entry name" value="OprD"/>
    <property type="match status" value="1"/>
</dbReference>
<reference evidence="4 5" key="1">
    <citation type="journal article" date="2015" name="Mol. Plant Microbe Interact.">
        <title>Comparative Genomic Analysis of Pseudomonas chlororaphis PCL1606 Reveals New Insight into Antifungal Compounds Involved in Biocontrol.</title>
        <authorList>
            <person name="Calderon C.E."/>
            <person name="Ramos C."/>
            <person name="de Vicente A."/>
            <person name="Cazorla F.M."/>
        </authorList>
    </citation>
    <scope>NUCLEOTIDE SEQUENCE [LARGE SCALE GENOMIC DNA]</scope>
    <source>
        <strain evidence="4 5">PCL1606</strain>
    </source>
</reference>
<dbReference type="KEGG" id="pcz:PCL1606_57590"/>
<dbReference type="Proteomes" id="UP000032748">
    <property type="component" value="Chromosome"/>
</dbReference>
<organism evidence="4 5">
    <name type="scientific">Pseudomonas chlororaphis</name>
    <dbReference type="NCBI Taxonomy" id="587753"/>
    <lineage>
        <taxon>Bacteria</taxon>
        <taxon>Pseudomonadati</taxon>
        <taxon>Pseudomonadota</taxon>
        <taxon>Gammaproteobacteria</taxon>
        <taxon>Pseudomonadales</taxon>
        <taxon>Pseudomonadaceae</taxon>
        <taxon>Pseudomonas</taxon>
    </lineage>
</organism>
<evidence type="ECO:0000313" key="4">
    <source>
        <dbReference type="EMBL" id="AKA27204.1"/>
    </source>
</evidence>
<comment type="similarity">
    <text evidence="1">Belongs to the outer membrane porin (Opr) (TC 1.B.25) family.</text>
</comment>
<dbReference type="InterPro" id="IPR005318">
    <property type="entry name" value="OM_porin_bac"/>
</dbReference>
<protein>
    <submittedName>
        <fullName evidence="4">Membrane protein</fullName>
    </submittedName>
</protein>
<evidence type="ECO:0000256" key="3">
    <source>
        <dbReference type="ARBA" id="ARBA00022729"/>
    </source>
</evidence>
<keyword evidence="3" id="KW-0732">Signal</keyword>
<evidence type="ECO:0000256" key="1">
    <source>
        <dbReference type="ARBA" id="ARBA00009075"/>
    </source>
</evidence>
<accession>A0A0D5Y863</accession>
<dbReference type="AlphaFoldDB" id="A0A0D5Y863"/>
<dbReference type="PATRIC" id="fig|587753.10.peg.5743"/>
<dbReference type="InterPro" id="IPR023614">
    <property type="entry name" value="Porin_dom_sf"/>
</dbReference>
<proteinExistence type="inferred from homology"/>
<dbReference type="PANTHER" id="PTHR34596:SF2">
    <property type="entry name" value="CHITOPORIN"/>
    <property type="match status" value="1"/>
</dbReference>
<sequence>MANGHNNNTNKARRDLSRRGLFVLVEKRALKRRSKEHHSAYSTRNKENKMLNKRIGLIALGILSATQAMANDQAESKGFVEDSSLKILLRNAYINRDKKDGNHDQREWGQAAIGTFSSGFTQGTVGVGVDAFGLYALRLDKGSHSGGQGIDFFKPSEGGNKSPAGDLAKAGAAVKFRLSNTVLTYGDQMPALPVLSYDNGRLLPESYTGTLITSKEIKGLVLDAGRFTAESRKSAEGRDSGGLKSINVLGGSYQFTDQFKGSLYASDVEDVLKKQYVNLNYVFPLATDQSLAFDFNGYRTKLDKSYADFKNAGGQDNKIWSLAATYATGPHSFTLAHQRSTGDSHLGYAYGGYQKEQRRVGDGGNTIYLANSYWSDFNAEDERSWQLGYGLDFGAFGVPGLTYNLAYVRGDNITTSTSTGGTEREIFNQFKYVVQSGPAKDLSVKVRSSILRVSQKSSEYNDSGNELRVFVDYPINVF</sequence>
<dbReference type="EMBL" id="CP011110">
    <property type="protein sequence ID" value="AKA27204.1"/>
    <property type="molecule type" value="Genomic_DNA"/>
</dbReference>
<dbReference type="GO" id="GO:0016020">
    <property type="term" value="C:membrane"/>
    <property type="evidence" value="ECO:0007669"/>
    <property type="project" value="InterPro"/>
</dbReference>
<name>A0A0D5Y863_9PSED</name>